<keyword evidence="2" id="KW-1185">Reference proteome</keyword>
<protein>
    <submittedName>
        <fullName evidence="1">Uncharacterized protein</fullName>
    </submittedName>
</protein>
<reference evidence="1" key="1">
    <citation type="submission" date="2022-10" db="EMBL/GenBank/DDBJ databases">
        <title>Culturing micro-colonial fungi from biological soil crusts in the Mojave desert and describing Neophaeococcomyces mojavensis, and introducing the new genera and species Taxawa tesnikishii.</title>
        <authorList>
            <person name="Kurbessoian T."/>
            <person name="Stajich J.E."/>
        </authorList>
    </citation>
    <scope>NUCLEOTIDE SEQUENCE</scope>
    <source>
        <strain evidence="1">JES_115</strain>
    </source>
</reference>
<name>A0ACC2YRW6_9PEZI</name>
<evidence type="ECO:0000313" key="1">
    <source>
        <dbReference type="EMBL" id="KAJ9637901.1"/>
    </source>
</evidence>
<evidence type="ECO:0000313" key="2">
    <source>
        <dbReference type="Proteomes" id="UP001172680"/>
    </source>
</evidence>
<organism evidence="1 2">
    <name type="scientific">Coniosporium tulheliwenetii</name>
    <dbReference type="NCBI Taxonomy" id="3383036"/>
    <lineage>
        <taxon>Eukaryota</taxon>
        <taxon>Fungi</taxon>
        <taxon>Dikarya</taxon>
        <taxon>Ascomycota</taxon>
        <taxon>Pezizomycotina</taxon>
        <taxon>Dothideomycetes</taxon>
        <taxon>Dothideomycetes incertae sedis</taxon>
        <taxon>Coniosporium</taxon>
    </lineage>
</organism>
<comment type="caution">
    <text evidence="1">The sequence shown here is derived from an EMBL/GenBank/DDBJ whole genome shotgun (WGS) entry which is preliminary data.</text>
</comment>
<proteinExistence type="predicted"/>
<dbReference type="EMBL" id="JAPDRP010000022">
    <property type="protein sequence ID" value="KAJ9637901.1"/>
    <property type="molecule type" value="Genomic_DNA"/>
</dbReference>
<gene>
    <name evidence="1" type="ORF">H2199_007396</name>
</gene>
<sequence>MPSGSKVTRMSIVAWGALVEGTLAILGANAEVKRFDSNRGFQVTVMESGKLLDDPGQQGEQIRGLRETYESSMTKTSSSLRRPSIMPLLTSSFFLVSPKPSAFPLLKQRILRWFPSSGLVEVSETRTKVPSIRRDSAAPPPHVCINFTTTEQQFGNTMADNNQPQNRKQRRAVAKDTMKKTPQLDQSDMDFKLKQPDRSGPKGKTLYELAEERRELLAKGQPFEKTEHPAKAQDGDFMFNDDPLGPGGEAILYASSLSMLHFTLDVLVYNQYRQEIIWSEIFRRVATVFPVLILVVYMLHSQTASRFPLLKQLLFFGTSVAAGCYMIFSGNTRGYFAVMKRAPPVGTLWVWSVIEMQLPYAVASVVAVLGYLWWNGFKAF</sequence>
<dbReference type="Proteomes" id="UP001172680">
    <property type="component" value="Unassembled WGS sequence"/>
</dbReference>
<accession>A0ACC2YRW6</accession>